<evidence type="ECO:0000256" key="4">
    <source>
        <dbReference type="ARBA" id="ARBA00022989"/>
    </source>
</evidence>
<name>A0A9W7GCE8_9STRA</name>
<evidence type="ECO:0000256" key="7">
    <source>
        <dbReference type="SAM" id="Phobius"/>
    </source>
</evidence>
<keyword evidence="5 7" id="KW-0472">Membrane</keyword>
<dbReference type="InterPro" id="IPR005821">
    <property type="entry name" value="Ion_trans_dom"/>
</dbReference>
<reference evidence="10" key="1">
    <citation type="journal article" date="2023" name="Commun. Biol.">
        <title>Genome analysis of Parmales, the sister group of diatoms, reveals the evolutionary specialization of diatoms from phago-mixotrophs to photoautotrophs.</title>
        <authorList>
            <person name="Ban H."/>
            <person name="Sato S."/>
            <person name="Yoshikawa S."/>
            <person name="Yamada K."/>
            <person name="Nakamura Y."/>
            <person name="Ichinomiya M."/>
            <person name="Sato N."/>
            <person name="Blanc-Mathieu R."/>
            <person name="Endo H."/>
            <person name="Kuwata A."/>
            <person name="Ogata H."/>
        </authorList>
    </citation>
    <scope>NUCLEOTIDE SEQUENCE [LARGE SCALE GENOMIC DNA]</scope>
</reference>
<dbReference type="Gene3D" id="1.10.287.70">
    <property type="match status" value="1"/>
</dbReference>
<feature type="compositionally biased region" description="Basic and acidic residues" evidence="6">
    <location>
        <begin position="219"/>
        <end position="230"/>
    </location>
</feature>
<dbReference type="EMBL" id="BRYA01000142">
    <property type="protein sequence ID" value="GMI41082.1"/>
    <property type="molecule type" value="Genomic_DNA"/>
</dbReference>
<feature type="transmembrane region" description="Helical" evidence="7">
    <location>
        <begin position="813"/>
        <end position="834"/>
    </location>
</feature>
<feature type="region of interest" description="Disordered" evidence="6">
    <location>
        <begin position="981"/>
        <end position="1024"/>
    </location>
</feature>
<evidence type="ECO:0000313" key="10">
    <source>
        <dbReference type="Proteomes" id="UP001165065"/>
    </source>
</evidence>
<evidence type="ECO:0000313" key="9">
    <source>
        <dbReference type="EMBL" id="GMI41082.1"/>
    </source>
</evidence>
<comment type="caution">
    <text evidence="9">The sequence shown here is derived from an EMBL/GenBank/DDBJ whole genome shotgun (WGS) entry which is preliminary data.</text>
</comment>
<dbReference type="Pfam" id="PF00520">
    <property type="entry name" value="Ion_trans"/>
    <property type="match status" value="1"/>
</dbReference>
<proteinExistence type="predicted"/>
<keyword evidence="4 7" id="KW-1133">Transmembrane helix</keyword>
<evidence type="ECO:0000256" key="1">
    <source>
        <dbReference type="ARBA" id="ARBA00004141"/>
    </source>
</evidence>
<dbReference type="GO" id="GO:0098703">
    <property type="term" value="P:calcium ion import across plasma membrane"/>
    <property type="evidence" value="ECO:0007669"/>
    <property type="project" value="TreeGrafter"/>
</dbReference>
<evidence type="ECO:0000259" key="8">
    <source>
        <dbReference type="Pfam" id="PF00520"/>
    </source>
</evidence>
<feature type="domain" description="Ion transport" evidence="8">
    <location>
        <begin position="655"/>
        <end position="850"/>
    </location>
</feature>
<comment type="subcellular location">
    <subcellularLocation>
        <location evidence="1">Membrane</location>
        <topology evidence="1">Multi-pass membrane protein</topology>
    </subcellularLocation>
</comment>
<dbReference type="GO" id="GO:0005216">
    <property type="term" value="F:monoatomic ion channel activity"/>
    <property type="evidence" value="ECO:0007669"/>
    <property type="project" value="InterPro"/>
</dbReference>
<feature type="transmembrane region" description="Helical" evidence="7">
    <location>
        <begin position="678"/>
        <end position="700"/>
    </location>
</feature>
<organism evidence="9 10">
    <name type="scientific">Triparma columacea</name>
    <dbReference type="NCBI Taxonomy" id="722753"/>
    <lineage>
        <taxon>Eukaryota</taxon>
        <taxon>Sar</taxon>
        <taxon>Stramenopiles</taxon>
        <taxon>Ochrophyta</taxon>
        <taxon>Bolidophyceae</taxon>
        <taxon>Parmales</taxon>
        <taxon>Triparmaceae</taxon>
        <taxon>Triparma</taxon>
    </lineage>
</organism>
<feature type="transmembrane region" description="Helical" evidence="7">
    <location>
        <begin position="720"/>
        <end position="748"/>
    </location>
</feature>
<dbReference type="InterPro" id="IPR036770">
    <property type="entry name" value="Ankyrin_rpt-contain_sf"/>
</dbReference>
<dbReference type="GO" id="GO:0005886">
    <property type="term" value="C:plasma membrane"/>
    <property type="evidence" value="ECO:0007669"/>
    <property type="project" value="TreeGrafter"/>
</dbReference>
<evidence type="ECO:0000256" key="6">
    <source>
        <dbReference type="SAM" id="MobiDB-lite"/>
    </source>
</evidence>
<feature type="region of interest" description="Disordered" evidence="6">
    <location>
        <begin position="199"/>
        <end position="230"/>
    </location>
</feature>
<protein>
    <recommendedName>
        <fullName evidence="8">Ion transport domain-containing protein</fullName>
    </recommendedName>
</protein>
<keyword evidence="3" id="KW-0677">Repeat</keyword>
<dbReference type="SUPFAM" id="SSF50729">
    <property type="entry name" value="PH domain-like"/>
    <property type="match status" value="1"/>
</dbReference>
<dbReference type="OrthoDB" id="196819at2759"/>
<evidence type="ECO:0000256" key="5">
    <source>
        <dbReference type="ARBA" id="ARBA00023136"/>
    </source>
</evidence>
<dbReference type="Proteomes" id="UP001165065">
    <property type="component" value="Unassembled WGS sequence"/>
</dbReference>
<dbReference type="InterPro" id="IPR024862">
    <property type="entry name" value="TRPV"/>
</dbReference>
<feature type="compositionally biased region" description="Basic and acidic residues" evidence="6">
    <location>
        <begin position="1012"/>
        <end position="1024"/>
    </location>
</feature>
<dbReference type="Gene3D" id="1.25.40.20">
    <property type="entry name" value="Ankyrin repeat-containing domain"/>
    <property type="match status" value="1"/>
</dbReference>
<feature type="transmembrane region" description="Helical" evidence="7">
    <location>
        <begin position="760"/>
        <end position="779"/>
    </location>
</feature>
<dbReference type="PANTHER" id="PTHR10582">
    <property type="entry name" value="TRANSIENT RECEPTOR POTENTIAL ION CHANNEL PROTEIN"/>
    <property type="match status" value="1"/>
</dbReference>
<evidence type="ECO:0000256" key="2">
    <source>
        <dbReference type="ARBA" id="ARBA00022692"/>
    </source>
</evidence>
<dbReference type="AlphaFoldDB" id="A0A9W7GCE8"/>
<sequence length="1043" mass="118439">MSSSEFLYLDSVSSTVLFESTVKKLPRRSLGFSRFRYMVLSMKKKGALTISYYENEFAYSSEQLPLGSFNLRHDTPIEESYFRLTKEFYLKLGHLGTSDFIVFALGSESLQKTWYEEIKRAIGYLKQRRRTRTAAKNADPADIEIEVPGIETSTITTESIGTMEDDDMEDVEEMMSGMDLNEMEGMLNDVENEISGNLTEEEARGSGSEFPKEGTGQESGRDERASSHQRCMEVDNAIKNAKSSKARRLAMKKKKLIMKKCNLQKQWARLSMKWILTKYAREGNLPACKRFLETFEGSEWSNGFLKETLKETLGNMARSACRFKHKKLLRWLIVDQGVDIDLQNTMGFPLFYFAMFSMGKDDGGDMIRFMQEELNCDLSAVNKLGQNGLFCAATNATSGVLYMEYLIDVIGLDPMGLDRFKCGLIHWAVLYNNMPVIEYLFGREVFQFSRAKWGKSLELIDQIGILPPAVNQARRGWRTRGLVRWADQASPLAVAVLHNNGRIARYLMGFGSNNCVCPRRRQLFENDCSDLEMVSISWPDLVPEMLDSYKHSGPEQFRSVGTHTVDSNSGGYVISNYAIQDWMGKPDAPVAKTPLGILIKTRSPEIFDTPLIKLVVDLKWETFGRRKYFAQKVPYGLVSLSFWIGFMLDYLGARWVSYVLSALLLIKEELLELVNEGAAAYFSSVWNWMSFPAYVLVILIGLEKDISKGILMMNEEVEQIFIAVAGFLLIFRSLEFLSILGTTSIYVVTIRMLVFDIAKWATLFMLFIFGYASAFRFLLWDEEGFENFGESIVTVFRMSIGDFDYPFTENSELISQCATLLWITYTFLVHLLYLNVLIAMMSKSFEGIENAASGMSNLALASSLVTWESTLPNFKRKDYFEQVCRPGKPVSLTMTDGLGINLKTLLLRSKGESGNGERQVIIEDGICTVFAKNEKTWKEIEEEEAAERAKKIDTQMVSMLQMISEMGDAMGTKMDEIGERLNAVDGGGGEGTKGREGKSQLDDFNNDDDDDDRPRLSLRESIELKKKKESKRKKLLKFMKGKL</sequence>
<keyword evidence="10" id="KW-1185">Reference proteome</keyword>
<feature type="compositionally biased region" description="Basic and acidic residues" evidence="6">
    <location>
        <begin position="992"/>
        <end position="1001"/>
    </location>
</feature>
<gene>
    <name evidence="9" type="ORF">TrCOL_g12432</name>
</gene>
<dbReference type="PANTHER" id="PTHR10582:SF2">
    <property type="entry name" value="INACTIVE"/>
    <property type="match status" value="1"/>
</dbReference>
<evidence type="ECO:0000256" key="3">
    <source>
        <dbReference type="ARBA" id="ARBA00022737"/>
    </source>
</evidence>
<accession>A0A9W7GCE8</accession>
<keyword evidence="2 7" id="KW-0812">Transmembrane</keyword>
<feature type="transmembrane region" description="Helical" evidence="7">
    <location>
        <begin position="640"/>
        <end position="666"/>
    </location>
</feature>
<dbReference type="SUPFAM" id="SSF48403">
    <property type="entry name" value="Ankyrin repeat"/>
    <property type="match status" value="1"/>
</dbReference>